<reference evidence="2 3" key="1">
    <citation type="submission" date="2011-08" db="EMBL/GenBank/DDBJ databases">
        <title>The Genome Sequence of Clostridium hathewayi WAL-18680.</title>
        <authorList>
            <consortium name="The Broad Institute Genome Sequencing Platform"/>
            <person name="Earl A."/>
            <person name="Ward D."/>
            <person name="Feldgarden M."/>
            <person name="Gevers D."/>
            <person name="Finegold S.M."/>
            <person name="Summanen P.H."/>
            <person name="Molitoris D.R."/>
            <person name="Song M."/>
            <person name="Daigneault M."/>
            <person name="Allen-Vercoe E."/>
            <person name="Young S.K."/>
            <person name="Zeng Q."/>
            <person name="Gargeya S."/>
            <person name="Fitzgerald M."/>
            <person name="Haas B."/>
            <person name="Abouelleil A."/>
            <person name="Alvarado L."/>
            <person name="Arachchi H.M."/>
            <person name="Berlin A."/>
            <person name="Brown A."/>
            <person name="Chapman S.B."/>
            <person name="Chen Z."/>
            <person name="Dunbar C."/>
            <person name="Freedman E."/>
            <person name="Gearin G."/>
            <person name="Gellesch M."/>
            <person name="Goldberg J."/>
            <person name="Griggs A."/>
            <person name="Gujja S."/>
            <person name="Heiman D."/>
            <person name="Howarth C."/>
            <person name="Larson L."/>
            <person name="Lui A."/>
            <person name="MacDonald P.J.P."/>
            <person name="Montmayeur A."/>
            <person name="Murphy C."/>
            <person name="Neiman D."/>
            <person name="Pearson M."/>
            <person name="Priest M."/>
            <person name="Roberts A."/>
            <person name="Saif S."/>
            <person name="Shea T."/>
            <person name="Shenoy N."/>
            <person name="Sisk P."/>
            <person name="Stolte C."/>
            <person name="Sykes S."/>
            <person name="Wortman J."/>
            <person name="Nusbaum C."/>
            <person name="Birren B."/>
        </authorList>
    </citation>
    <scope>NUCLEOTIDE SEQUENCE [LARGE SCALE GENOMIC DNA]</scope>
    <source>
        <strain evidence="2 3">WAL-18680</strain>
    </source>
</reference>
<name>G5IC58_9FIRM</name>
<keyword evidence="1" id="KW-0472">Membrane</keyword>
<dbReference type="RefSeq" id="WP_006779027.1">
    <property type="nucleotide sequence ID" value="NZ_CP040506.1"/>
</dbReference>
<feature type="transmembrane region" description="Helical" evidence="1">
    <location>
        <begin position="15"/>
        <end position="35"/>
    </location>
</feature>
<comment type="caution">
    <text evidence="2">The sequence shown here is derived from an EMBL/GenBank/DDBJ whole genome shotgun (WGS) entry which is preliminary data.</text>
</comment>
<keyword evidence="1" id="KW-1133">Transmembrane helix</keyword>
<evidence type="ECO:0000256" key="1">
    <source>
        <dbReference type="SAM" id="Phobius"/>
    </source>
</evidence>
<keyword evidence="1" id="KW-0812">Transmembrane</keyword>
<dbReference type="EMBL" id="ADLN01000009">
    <property type="protein sequence ID" value="EHI60976.1"/>
    <property type="molecule type" value="Genomic_DNA"/>
</dbReference>
<dbReference type="Proteomes" id="UP000005384">
    <property type="component" value="Unassembled WGS sequence"/>
</dbReference>
<gene>
    <name evidence="2" type="ORF">HMPREF9473_01041</name>
</gene>
<proteinExistence type="predicted"/>
<accession>G5IC58</accession>
<dbReference type="PATRIC" id="fig|742737.3.peg.1045"/>
<dbReference type="HOGENOM" id="CLU_841204_0_0_9"/>
<protein>
    <submittedName>
        <fullName evidence="2">Uncharacterized protein</fullName>
    </submittedName>
</protein>
<organism evidence="2 3">
    <name type="scientific">Hungatella hathewayi WAL-18680</name>
    <dbReference type="NCBI Taxonomy" id="742737"/>
    <lineage>
        <taxon>Bacteria</taxon>
        <taxon>Bacillati</taxon>
        <taxon>Bacillota</taxon>
        <taxon>Clostridia</taxon>
        <taxon>Lachnospirales</taxon>
        <taxon>Lachnospiraceae</taxon>
        <taxon>Hungatella</taxon>
    </lineage>
</organism>
<dbReference type="OrthoDB" id="2040589at2"/>
<evidence type="ECO:0000313" key="2">
    <source>
        <dbReference type="EMBL" id="EHI60976.1"/>
    </source>
</evidence>
<sequence length="326" mass="36334">MADSQEKKDEQKKKLWVFLRVAAVGIVVLLIYMYMANRPLDEILDYEVEVTPLPQGAVEITYRYQWKVLNDTREGPLEWVKLGMANYDYGIVEYGGAISDRRRYGSDVFSNDGPYACFDLNRAYYKGEVLSFWFTVTQSSLMCNNPEAPDQPFYDFTPGWFNHTNIKHYKFIWNNPATPVSHNADKAVGDSLIWEGSLSPGKKRNMRVYYHISDFDSPHLVNWSQPYGNSSGESGINGSIVFLIIVCTGYFGYQLAWGKSTYSDGRGYGGGYSHYHHRGGGMGGGGCACACAGCACACACAGGGRAGCSQKDFYNSIHVPKEIPKI</sequence>
<evidence type="ECO:0000313" key="3">
    <source>
        <dbReference type="Proteomes" id="UP000005384"/>
    </source>
</evidence>
<keyword evidence="3" id="KW-1185">Reference proteome</keyword>
<dbReference type="AlphaFoldDB" id="G5IC58"/>